<comment type="caution">
    <text evidence="7">The sequence shown here is derived from an EMBL/GenBank/DDBJ whole genome shotgun (WGS) entry which is preliminary data.</text>
</comment>
<dbReference type="RefSeq" id="WP_207861880.1">
    <property type="nucleotide sequence ID" value="NZ_JAFREP010000029.1"/>
</dbReference>
<dbReference type="Gene3D" id="3.40.1190.10">
    <property type="entry name" value="Mur-like, catalytic domain"/>
    <property type="match status" value="1"/>
</dbReference>
<accession>A0A8J7QNW6</accession>
<evidence type="ECO:0008006" key="9">
    <source>
        <dbReference type="Google" id="ProtNLM"/>
    </source>
</evidence>
<keyword evidence="4" id="KW-0547">Nucleotide-binding</keyword>
<dbReference type="GO" id="GO:0004326">
    <property type="term" value="F:tetrahydrofolylpolyglutamate synthase activity"/>
    <property type="evidence" value="ECO:0007669"/>
    <property type="project" value="InterPro"/>
</dbReference>
<proteinExistence type="inferred from homology"/>
<dbReference type="SUPFAM" id="SSF53623">
    <property type="entry name" value="MurD-like peptide ligases, catalytic domain"/>
    <property type="match status" value="1"/>
</dbReference>
<keyword evidence="8" id="KW-1185">Reference proteome</keyword>
<evidence type="ECO:0000256" key="2">
    <source>
        <dbReference type="ARBA" id="ARBA00022598"/>
    </source>
</evidence>
<evidence type="ECO:0000313" key="7">
    <source>
        <dbReference type="EMBL" id="MBO1321908.1"/>
    </source>
</evidence>
<dbReference type="GO" id="GO:0005737">
    <property type="term" value="C:cytoplasm"/>
    <property type="evidence" value="ECO:0007669"/>
    <property type="project" value="TreeGrafter"/>
</dbReference>
<dbReference type="PANTHER" id="PTHR11136">
    <property type="entry name" value="FOLYLPOLYGLUTAMATE SYNTHASE-RELATED"/>
    <property type="match status" value="1"/>
</dbReference>
<keyword evidence="3" id="KW-0479">Metal-binding</keyword>
<dbReference type="GO" id="GO:0046872">
    <property type="term" value="F:metal ion binding"/>
    <property type="evidence" value="ECO:0007669"/>
    <property type="project" value="UniProtKB-KW"/>
</dbReference>
<evidence type="ECO:0000256" key="1">
    <source>
        <dbReference type="ARBA" id="ARBA00008276"/>
    </source>
</evidence>
<evidence type="ECO:0000256" key="5">
    <source>
        <dbReference type="ARBA" id="ARBA00022840"/>
    </source>
</evidence>
<dbReference type="GO" id="GO:0008841">
    <property type="term" value="F:dihydrofolate synthase activity"/>
    <property type="evidence" value="ECO:0007669"/>
    <property type="project" value="TreeGrafter"/>
</dbReference>
<dbReference type="EMBL" id="JAFREP010000029">
    <property type="protein sequence ID" value="MBO1321908.1"/>
    <property type="molecule type" value="Genomic_DNA"/>
</dbReference>
<comment type="similarity">
    <text evidence="1">Belongs to the folylpolyglutamate synthase family.</text>
</comment>
<dbReference type="NCBIfam" id="TIGR01499">
    <property type="entry name" value="folC"/>
    <property type="match status" value="1"/>
</dbReference>
<evidence type="ECO:0000256" key="4">
    <source>
        <dbReference type="ARBA" id="ARBA00022741"/>
    </source>
</evidence>
<gene>
    <name evidence="7" type="ORF">J3U88_25735</name>
</gene>
<protein>
    <recommendedName>
        <fullName evidence="9">Bifunctional folylpolyglutamate synthase/dihydrofolate synthase</fullName>
    </recommendedName>
</protein>
<dbReference type="InterPro" id="IPR036565">
    <property type="entry name" value="Mur-like_cat_sf"/>
</dbReference>
<dbReference type="SUPFAM" id="SSF53244">
    <property type="entry name" value="MurD-like peptide ligases, peptide-binding domain"/>
    <property type="match status" value="1"/>
</dbReference>
<dbReference type="Gene3D" id="3.90.190.20">
    <property type="entry name" value="Mur ligase, C-terminal domain"/>
    <property type="match status" value="1"/>
</dbReference>
<keyword evidence="2" id="KW-0436">Ligase</keyword>
<organism evidence="7 8">
    <name type="scientific">Acanthopleuribacter pedis</name>
    <dbReference type="NCBI Taxonomy" id="442870"/>
    <lineage>
        <taxon>Bacteria</taxon>
        <taxon>Pseudomonadati</taxon>
        <taxon>Acidobacteriota</taxon>
        <taxon>Holophagae</taxon>
        <taxon>Acanthopleuribacterales</taxon>
        <taxon>Acanthopleuribacteraceae</taxon>
        <taxon>Acanthopleuribacter</taxon>
    </lineage>
</organism>
<name>A0A8J7QNW6_9BACT</name>
<dbReference type="Proteomes" id="UP000664417">
    <property type="component" value="Unassembled WGS sequence"/>
</dbReference>
<evidence type="ECO:0000313" key="8">
    <source>
        <dbReference type="Proteomes" id="UP000664417"/>
    </source>
</evidence>
<dbReference type="InterPro" id="IPR036615">
    <property type="entry name" value="Mur_ligase_C_dom_sf"/>
</dbReference>
<evidence type="ECO:0000256" key="6">
    <source>
        <dbReference type="ARBA" id="ARBA00022842"/>
    </source>
</evidence>
<dbReference type="PANTHER" id="PTHR11136:SF0">
    <property type="entry name" value="DIHYDROFOLATE SYNTHETASE-RELATED"/>
    <property type="match status" value="1"/>
</dbReference>
<keyword evidence="6" id="KW-0460">Magnesium</keyword>
<dbReference type="GO" id="GO:0005524">
    <property type="term" value="F:ATP binding"/>
    <property type="evidence" value="ECO:0007669"/>
    <property type="project" value="UniProtKB-KW"/>
</dbReference>
<sequence>MSHNPWPPTLLTLLKQLPRHKKQPPCLQARFPALIRAYQPDLDDMHIVKVAGTNGKGSTCAMLAACLNHKQGIGLFTSPHLVSPCERFRLHGKQVSFDDLEAASQRVATFLADQAPLGLVPTFFEVLILMALDLFRSGGVRLAIFEAGVGGYNDSVHLLPGDLAAVTTVGLDHMDRLGNTAAAIARDKAGICPAGGTLVLGPGLTPSVRQTIRRETQPRGITLIDAATTDLGAVAHQIPFAGAHQRDNAKTALCLAQLIAKRHQIPCFPGDVANATLGGRLESRRFEGRSLLLDVAHNPAALEVLRGYLDAWIPYEQRFLVYGAAEDKDYQACLTHLRDLAPRGFLVGGFYRAAAPTDLARALPDNFQPRATPAAALGDLPKHDPTTVVVCGSVFLVGAVSEHLSTSG</sequence>
<reference evidence="7" key="1">
    <citation type="submission" date="2021-03" db="EMBL/GenBank/DDBJ databases">
        <authorList>
            <person name="Wang G."/>
        </authorList>
    </citation>
    <scope>NUCLEOTIDE SEQUENCE</scope>
    <source>
        <strain evidence="7">KCTC 12899</strain>
    </source>
</reference>
<dbReference type="AlphaFoldDB" id="A0A8J7QNW6"/>
<keyword evidence="5" id="KW-0067">ATP-binding</keyword>
<dbReference type="InterPro" id="IPR001645">
    <property type="entry name" value="Folylpolyglutamate_synth"/>
</dbReference>
<evidence type="ECO:0000256" key="3">
    <source>
        <dbReference type="ARBA" id="ARBA00022723"/>
    </source>
</evidence>